<dbReference type="Proteomes" id="UP000008312">
    <property type="component" value="Unassembled WGS sequence"/>
</dbReference>
<dbReference type="InterPro" id="IPR050123">
    <property type="entry name" value="Prok_molybdopt-oxidoreductase"/>
</dbReference>
<dbReference type="GO" id="GO:0042773">
    <property type="term" value="P:ATP synthesis coupled electron transport"/>
    <property type="evidence" value="ECO:0007669"/>
    <property type="project" value="InterPro"/>
</dbReference>
<dbReference type="InterPro" id="IPR000283">
    <property type="entry name" value="NADH_UbQ_OxRdtase_75kDa_su_CS"/>
</dbReference>
<dbReference type="InterPro" id="IPR036010">
    <property type="entry name" value="2Fe-2S_ferredoxin-like_sf"/>
</dbReference>
<dbReference type="OMA" id="QAMAYGV"/>
<evidence type="ECO:0000256" key="10">
    <source>
        <dbReference type="ARBA" id="ARBA00023027"/>
    </source>
</evidence>
<sequence>MMNNKTMISVNNTIDSPANFIKINKSFLDSNKLNNYTYIEVLLSLNIRIPHLCYHNQLPVSGNCRLCLGIIGADRKPSPLCATSVRPNDTVDYNSSRVRRLRQDVLEFLLINHPMDCPSCDQGGECDLQDYSYNYGTDRSRHTFSFKKAILNKERGAIVKTVMNRCINCTRCTRFFSEVIGSTLVGVIGRGIQSEISSYVETNFSDCEVSGNVIDLCPVGALTSKPNAFTARPWNLTKFNSFDALDSLGSFITLHYNGAVISKVTPRINYDLNVNWISDKIRYVFDGLYKQRLLKPLYQNIDRSLVEVSWTEIFFRLKNDLANKLIDLTNFGCYFGELLNNETIFTASKFMDIIGNSNKYSVQDTLYINNDLNSNYIFNSKVTSVSNADACLIFGSNLKSELPVLNLRLRKQYLATALPIVSFGARQNLMYPTYFYGYTLKSIIKFIEGNSPFCKVLCKKHNPLFLINISLFKNESLYNFFENVKRILIQNIPSISKNNFNYIYPNIDLYNKLFLNIQTKYKETNLNKLNTLYLLNADNTFDNLFKNINLGNKYIIYQGHHASKNAISYAKVILPSKPYLQEIGSFVNIEGDILKIKEVVYDDNIDVKDNIMIIYGIFGALFNSYCSKFKNIISDQVIYKLNPALLRDEYSIKDNLNLFNNIKIKNNILKNYTINSTLYNFYKNDNISMSSQVMSNCNKTLVKRFNY</sequence>
<dbReference type="GO" id="GO:0016020">
    <property type="term" value="C:membrane"/>
    <property type="evidence" value="ECO:0007669"/>
    <property type="project" value="UniProtKB-SubCell"/>
</dbReference>
<dbReference type="GO" id="GO:0008137">
    <property type="term" value="F:NADH dehydrogenase (ubiquinone) activity"/>
    <property type="evidence" value="ECO:0007669"/>
    <property type="project" value="InterPro"/>
</dbReference>
<evidence type="ECO:0000256" key="8">
    <source>
        <dbReference type="ARBA" id="ARBA00023004"/>
    </source>
</evidence>
<keyword evidence="5" id="KW-0001">2Fe-2S</keyword>
<dbReference type="GO" id="GO:0016491">
    <property type="term" value="F:oxidoreductase activity"/>
    <property type="evidence" value="ECO:0007669"/>
    <property type="project" value="InterPro"/>
</dbReference>
<dbReference type="GO" id="GO:0051537">
    <property type="term" value="F:2 iron, 2 sulfur cluster binding"/>
    <property type="evidence" value="ECO:0007669"/>
    <property type="project" value="UniProtKB-KW"/>
</dbReference>
<dbReference type="PANTHER" id="PTHR43105">
    <property type="entry name" value="RESPIRATORY NITRATE REDUCTASE"/>
    <property type="match status" value="1"/>
</dbReference>
<dbReference type="Pfam" id="PF00384">
    <property type="entry name" value="Molybdopterin"/>
    <property type="match status" value="1"/>
</dbReference>
<evidence type="ECO:0000259" key="15">
    <source>
        <dbReference type="PROSITE" id="PS51669"/>
    </source>
</evidence>
<dbReference type="SUPFAM" id="SSF53706">
    <property type="entry name" value="Formate dehydrogenase/DMSO reductase, domains 1-3"/>
    <property type="match status" value="1"/>
</dbReference>
<dbReference type="RefSeq" id="XP_012897868.1">
    <property type="nucleotide sequence ID" value="XM_013042414.1"/>
</dbReference>
<keyword evidence="6" id="KW-0479">Metal-binding</keyword>
<keyword evidence="7" id="KW-1278">Translocase</keyword>
<evidence type="ECO:0000256" key="9">
    <source>
        <dbReference type="ARBA" id="ARBA00023014"/>
    </source>
</evidence>
<name>D8M6Y1_BLAHO</name>
<comment type="subcellular location">
    <subcellularLocation>
        <location evidence="2">Membrane</location>
    </subcellularLocation>
</comment>
<dbReference type="SUPFAM" id="SSF54862">
    <property type="entry name" value="4Fe-4S ferredoxins"/>
    <property type="match status" value="1"/>
</dbReference>
<dbReference type="EMBL" id="FN668664">
    <property type="protein sequence ID" value="CBK23820.2"/>
    <property type="molecule type" value="Genomic_DNA"/>
</dbReference>
<evidence type="ECO:0000256" key="11">
    <source>
        <dbReference type="ARBA" id="ARBA00023136"/>
    </source>
</evidence>
<dbReference type="Pfam" id="PF10588">
    <property type="entry name" value="NADH-G_4Fe-4S_3"/>
    <property type="match status" value="1"/>
</dbReference>
<evidence type="ECO:0000256" key="6">
    <source>
        <dbReference type="ARBA" id="ARBA00022723"/>
    </source>
</evidence>
<evidence type="ECO:0000256" key="12">
    <source>
        <dbReference type="ARBA" id="ARBA00031750"/>
    </source>
</evidence>
<dbReference type="GO" id="GO:0051539">
    <property type="term" value="F:4 iron, 4 sulfur cluster binding"/>
    <property type="evidence" value="ECO:0007669"/>
    <property type="project" value="UniProtKB-KW"/>
</dbReference>
<proteinExistence type="inferred from homology"/>
<dbReference type="GO" id="GO:0046872">
    <property type="term" value="F:metal ion binding"/>
    <property type="evidence" value="ECO:0007669"/>
    <property type="project" value="UniProtKB-KW"/>
</dbReference>
<gene>
    <name evidence="17" type="ORF">GSBLH_T00003630001</name>
</gene>
<dbReference type="PROSITE" id="PS00642">
    <property type="entry name" value="COMPLEX1_75K_2"/>
    <property type="match status" value="1"/>
</dbReference>
<feature type="domain" description="4Fe-4S Mo/W bis-MGD-type" evidence="15">
    <location>
        <begin position="236"/>
        <end position="292"/>
    </location>
</feature>
<dbReference type="InterPro" id="IPR054351">
    <property type="entry name" value="NADH_UbQ_OxRdtase_ferredoxin"/>
</dbReference>
<organism evidence="17">
    <name type="scientific">Blastocystis hominis</name>
    <dbReference type="NCBI Taxonomy" id="12968"/>
    <lineage>
        <taxon>Eukaryota</taxon>
        <taxon>Sar</taxon>
        <taxon>Stramenopiles</taxon>
        <taxon>Bigyra</taxon>
        <taxon>Opalozoa</taxon>
        <taxon>Opalinata</taxon>
        <taxon>Blastocystidae</taxon>
        <taxon>Blastocystis</taxon>
    </lineage>
</organism>
<evidence type="ECO:0000256" key="1">
    <source>
        <dbReference type="ARBA" id="ARBA00001966"/>
    </source>
</evidence>
<keyword evidence="4" id="KW-0004">4Fe-4S</keyword>
<keyword evidence="11" id="KW-0472">Membrane</keyword>
<dbReference type="OrthoDB" id="10249365at2759"/>
<comment type="similarity">
    <text evidence="3">Belongs to the complex I 75 kDa subunit family.</text>
</comment>
<evidence type="ECO:0000256" key="3">
    <source>
        <dbReference type="ARBA" id="ARBA00005404"/>
    </source>
</evidence>
<reference evidence="17" key="1">
    <citation type="submission" date="2010-02" db="EMBL/GenBank/DDBJ databases">
        <title>Sequencing and annotation of the Blastocystis hominis genome.</title>
        <authorList>
            <person name="Wincker P."/>
        </authorList>
    </citation>
    <scope>NUCLEOTIDE SEQUENCE</scope>
    <source>
        <strain evidence="17">Singapore isolate B</strain>
    </source>
</reference>
<dbReference type="FunFam" id="3.10.20.740:FF:000004">
    <property type="entry name" value="NADH-quinone oxidoreductase"/>
    <property type="match status" value="1"/>
</dbReference>
<dbReference type="InterPro" id="IPR006963">
    <property type="entry name" value="Mopterin_OxRdtase_4Fe-4S_dom"/>
</dbReference>
<dbReference type="Gene3D" id="3.10.20.740">
    <property type="match status" value="1"/>
</dbReference>
<evidence type="ECO:0000256" key="2">
    <source>
        <dbReference type="ARBA" id="ARBA00004370"/>
    </source>
</evidence>
<evidence type="ECO:0000256" key="7">
    <source>
        <dbReference type="ARBA" id="ARBA00022967"/>
    </source>
</evidence>
<keyword evidence="18" id="KW-1185">Reference proteome</keyword>
<comment type="cofactor">
    <cofactor evidence="1">
        <name>[4Fe-4S] cluster</name>
        <dbReference type="ChEBI" id="CHEBI:49883"/>
    </cofactor>
</comment>
<dbReference type="Gene3D" id="3.30.70.20">
    <property type="match status" value="1"/>
</dbReference>
<evidence type="ECO:0000256" key="5">
    <source>
        <dbReference type="ARBA" id="ARBA00022714"/>
    </source>
</evidence>
<comment type="subunit">
    <text evidence="14">Complex I is composed of about 45 different subunits.</text>
</comment>
<evidence type="ECO:0000259" key="16">
    <source>
        <dbReference type="PROSITE" id="PS51839"/>
    </source>
</evidence>
<comment type="cofactor">
    <cofactor evidence="13">
        <name>[2Fe-2S] cluster</name>
        <dbReference type="ChEBI" id="CHEBI:190135"/>
    </cofactor>
</comment>
<keyword evidence="9" id="KW-0411">Iron-sulfur</keyword>
<evidence type="ECO:0000256" key="14">
    <source>
        <dbReference type="ARBA" id="ARBA00065822"/>
    </source>
</evidence>
<dbReference type="InterPro" id="IPR019574">
    <property type="entry name" value="NADH_UbQ_OxRdtase_Gsu_4Fe4S-bd"/>
</dbReference>
<dbReference type="SMART" id="SM00929">
    <property type="entry name" value="NADH-G_4Fe-4S_3"/>
    <property type="match status" value="1"/>
</dbReference>
<dbReference type="PANTHER" id="PTHR43105:SF13">
    <property type="entry name" value="NADH-UBIQUINONE OXIDOREDUCTASE 75 KDA SUBUNIT, MITOCHONDRIAL"/>
    <property type="match status" value="1"/>
</dbReference>
<feature type="domain" description="4Fe-4S His(Cys)3-ligated-type" evidence="16">
    <location>
        <begin position="97"/>
        <end position="136"/>
    </location>
</feature>
<dbReference type="PROSITE" id="PS00641">
    <property type="entry name" value="COMPLEX1_75K_1"/>
    <property type="match status" value="1"/>
</dbReference>
<keyword evidence="10" id="KW-0520">NAD</keyword>
<dbReference type="AlphaFoldDB" id="D8M6Y1"/>
<evidence type="ECO:0000256" key="4">
    <source>
        <dbReference type="ARBA" id="ARBA00022485"/>
    </source>
</evidence>
<evidence type="ECO:0000313" key="18">
    <source>
        <dbReference type="Proteomes" id="UP000008312"/>
    </source>
</evidence>
<dbReference type="Pfam" id="PF22151">
    <property type="entry name" value="Fer4_NDSU1"/>
    <property type="match status" value="1"/>
</dbReference>
<dbReference type="FunFam" id="3.30.70.20:FF:000002">
    <property type="entry name" value="NADH-ubiquinone oxidoreductase 75 kDa subunit"/>
    <property type="match status" value="1"/>
</dbReference>
<accession>D8M6Y1</accession>
<dbReference type="GeneID" id="24920716"/>
<dbReference type="Pfam" id="PF22117">
    <property type="entry name" value="Fer4_Nqo3"/>
    <property type="match status" value="1"/>
</dbReference>
<dbReference type="PROSITE" id="PS00643">
    <property type="entry name" value="COMPLEX1_75K_3"/>
    <property type="match status" value="1"/>
</dbReference>
<protein>
    <recommendedName>
        <fullName evidence="12">Complex I-75kD</fullName>
    </recommendedName>
</protein>
<dbReference type="SUPFAM" id="SSF54292">
    <property type="entry name" value="2Fe-2S ferredoxin-like"/>
    <property type="match status" value="1"/>
</dbReference>
<evidence type="ECO:0000256" key="13">
    <source>
        <dbReference type="ARBA" id="ARBA00034078"/>
    </source>
</evidence>
<dbReference type="InParanoid" id="D8M6Y1"/>
<dbReference type="PROSITE" id="PS51839">
    <property type="entry name" value="4FE4S_HC3"/>
    <property type="match status" value="1"/>
</dbReference>
<keyword evidence="8" id="KW-0408">Iron</keyword>
<evidence type="ECO:0000313" key="17">
    <source>
        <dbReference type="EMBL" id="CBK23820.2"/>
    </source>
</evidence>
<dbReference type="PROSITE" id="PS51669">
    <property type="entry name" value="4FE4S_MOW_BIS_MGD"/>
    <property type="match status" value="1"/>
</dbReference>
<dbReference type="InterPro" id="IPR006656">
    <property type="entry name" value="Mopterin_OxRdtase"/>
</dbReference>